<accession>A0A4R8DV02</accession>
<keyword evidence="2" id="KW-1185">Reference proteome</keyword>
<evidence type="ECO:0000313" key="1">
    <source>
        <dbReference type="EMBL" id="TDX02224.1"/>
    </source>
</evidence>
<proteinExistence type="predicted"/>
<comment type="caution">
    <text evidence="1">The sequence shown here is derived from an EMBL/GenBank/DDBJ whole genome shotgun (WGS) entry which is preliminary data.</text>
</comment>
<dbReference type="OrthoDB" id="5513217at2"/>
<reference evidence="1 2" key="1">
    <citation type="submission" date="2019-03" db="EMBL/GenBank/DDBJ databases">
        <title>Genomic Encyclopedia of Type Strains, Phase IV (KMG-IV): sequencing the most valuable type-strain genomes for metagenomic binning, comparative biology and taxonomic classification.</title>
        <authorList>
            <person name="Goeker M."/>
        </authorList>
    </citation>
    <scope>NUCLEOTIDE SEQUENCE [LARGE SCALE GENOMIC DNA]</scope>
    <source>
        <strain evidence="1 2">DSM 100059</strain>
    </source>
</reference>
<organism evidence="1 2">
    <name type="scientific">Dinghuibacter silviterrae</name>
    <dbReference type="NCBI Taxonomy" id="1539049"/>
    <lineage>
        <taxon>Bacteria</taxon>
        <taxon>Pseudomonadati</taxon>
        <taxon>Bacteroidota</taxon>
        <taxon>Chitinophagia</taxon>
        <taxon>Chitinophagales</taxon>
        <taxon>Chitinophagaceae</taxon>
        <taxon>Dinghuibacter</taxon>
    </lineage>
</organism>
<name>A0A4R8DV02_9BACT</name>
<dbReference type="AlphaFoldDB" id="A0A4R8DV02"/>
<dbReference type="PROSITE" id="PS51257">
    <property type="entry name" value="PROKAR_LIPOPROTEIN"/>
    <property type="match status" value="1"/>
</dbReference>
<dbReference type="Proteomes" id="UP000294498">
    <property type="component" value="Unassembled WGS sequence"/>
</dbReference>
<sequence length="194" mass="21126">MRRFVPAVCILLAALACNNKDKEATPPAPKPQPVKEGKYSAAFGQSLDGMMTSYEGLVTAFAKGDTGLIGQNGRVFMTTLDSLHFTDFAVDTLVFQTATSQLSDTRTELKGLLGEATLASRRQELNMVSQDLYDLLRTVRYDRKTLYLTECATALGDDNPGDWISPVGDTTRIMNPYLGAVGCAQIKDSLPEHP</sequence>
<protein>
    <submittedName>
        <fullName evidence="1">Uncharacterized protein DUF3347</fullName>
    </submittedName>
</protein>
<dbReference type="EMBL" id="SODV01000001">
    <property type="protein sequence ID" value="TDX02224.1"/>
    <property type="molecule type" value="Genomic_DNA"/>
</dbReference>
<dbReference type="RefSeq" id="WP_133994845.1">
    <property type="nucleotide sequence ID" value="NZ_SODV01000001.1"/>
</dbReference>
<evidence type="ECO:0000313" key="2">
    <source>
        <dbReference type="Proteomes" id="UP000294498"/>
    </source>
</evidence>
<gene>
    <name evidence="1" type="ORF">EDB95_3277</name>
</gene>